<evidence type="ECO:0000256" key="2">
    <source>
        <dbReference type="ARBA" id="ARBA00004154"/>
    </source>
</evidence>
<keyword evidence="6" id="KW-0812">Transmembrane</keyword>
<dbReference type="Pfam" id="PF08491">
    <property type="entry name" value="SE"/>
    <property type="match status" value="1"/>
</dbReference>
<evidence type="ECO:0000256" key="5">
    <source>
        <dbReference type="ARBA" id="ARBA00022630"/>
    </source>
</evidence>
<comment type="similarity">
    <text evidence="3 12">Belongs to the squalene monooxygenase family.</text>
</comment>
<dbReference type="InterPro" id="IPR040125">
    <property type="entry name" value="Squalene_monox"/>
</dbReference>
<evidence type="ECO:0000259" key="13">
    <source>
        <dbReference type="Pfam" id="PF01266"/>
    </source>
</evidence>
<comment type="caution">
    <text evidence="15">The sequence shown here is derived from an EMBL/GenBank/DDBJ whole genome shotgun (WGS) entry which is preliminary data.</text>
</comment>
<dbReference type="InterPro" id="IPR006076">
    <property type="entry name" value="FAD-dep_OxRdtase"/>
</dbReference>
<dbReference type="EC" id="1.14.14.17" evidence="4 12"/>
<dbReference type="AlphaFoldDB" id="A0A9P8LEW2"/>
<evidence type="ECO:0000256" key="7">
    <source>
        <dbReference type="ARBA" id="ARBA00022827"/>
    </source>
</evidence>
<evidence type="ECO:0000256" key="1">
    <source>
        <dbReference type="ARBA" id="ARBA00001974"/>
    </source>
</evidence>
<dbReference type="EMBL" id="JAGHQM010000290">
    <property type="protein sequence ID" value="KAH0562825.1"/>
    <property type="molecule type" value="Genomic_DNA"/>
</dbReference>
<dbReference type="Gene3D" id="3.50.50.60">
    <property type="entry name" value="FAD/NAD(P)-binding domain"/>
    <property type="match status" value="1"/>
</dbReference>
<sequence>MSALTDLKSANCRAPDGSKSQPYDVLIIGAGILGCAAAVTLARQGRGVILLERNLKEPDRIVGELLQPGGVAALEKLVMRECLEGIDAVPVKGYQVFYKGESSIFWYPPVGVQEDCTDGEQGVSGRESGDDDDLGVVASPGKAKRRHEGRSFHHGKFVMKLREMAGRDGNVRIVEATAKELLKREGSEQVVGVECSTGEKGKQCYFAHLTIVADGQASKFRTQYAKHAPVARSKFWGLELADAELPSYGLAYGVIGDGPPILIYQIGTHETRILIDVPNSIYDAASKTGGIKGHIRTNVIPTLPKSVRPMVETALNEGRLRPMPNSWLPPSMNRTAGVILLGDAMNMRHPLTGSGMTAALNDVVLLRQLLSPQNVPSLSDTEAILTQMRTFHWKRKEFNMSLNILAQALYCLFVADGIIPSPFLSLSQGPP</sequence>
<accession>A0A9P8LEW2</accession>
<keyword evidence="12" id="KW-0256">Endoplasmic reticulum</keyword>
<evidence type="ECO:0000256" key="10">
    <source>
        <dbReference type="ARBA" id="ARBA00023002"/>
    </source>
</evidence>
<dbReference type="Pfam" id="PF01266">
    <property type="entry name" value="DAO"/>
    <property type="match status" value="1"/>
</dbReference>
<evidence type="ECO:0000256" key="12">
    <source>
        <dbReference type="RuleBase" id="RU367121"/>
    </source>
</evidence>
<evidence type="ECO:0000256" key="9">
    <source>
        <dbReference type="ARBA" id="ARBA00022989"/>
    </source>
</evidence>
<dbReference type="PANTHER" id="PTHR10835:SF0">
    <property type="entry name" value="SQUALENE MONOOXYGENASE"/>
    <property type="match status" value="1"/>
</dbReference>
<feature type="domain" description="FAD dependent oxidoreductase" evidence="13">
    <location>
        <begin position="24"/>
        <end position="54"/>
    </location>
</feature>
<gene>
    <name evidence="15" type="ORF">GP486_002550</name>
</gene>
<dbReference type="Proteomes" id="UP000750711">
    <property type="component" value="Unassembled WGS sequence"/>
</dbReference>
<dbReference type="PRINTS" id="PR00420">
    <property type="entry name" value="RNGMNOXGNASE"/>
</dbReference>
<evidence type="ECO:0000256" key="8">
    <source>
        <dbReference type="ARBA" id="ARBA00022848"/>
    </source>
</evidence>
<dbReference type="SUPFAM" id="SSF51905">
    <property type="entry name" value="FAD/NAD(P)-binding domain"/>
    <property type="match status" value="1"/>
</dbReference>
<dbReference type="GO" id="GO:0005789">
    <property type="term" value="C:endoplasmic reticulum membrane"/>
    <property type="evidence" value="ECO:0007669"/>
    <property type="project" value="UniProtKB-SubCell"/>
</dbReference>
<keyword evidence="7 12" id="KW-0274">FAD</keyword>
<dbReference type="InterPro" id="IPR036188">
    <property type="entry name" value="FAD/NAD-bd_sf"/>
</dbReference>
<comment type="cofactor">
    <cofactor evidence="1 12">
        <name>FAD</name>
        <dbReference type="ChEBI" id="CHEBI:57692"/>
    </cofactor>
</comment>
<reference evidence="15" key="1">
    <citation type="submission" date="2021-03" db="EMBL/GenBank/DDBJ databases">
        <title>Comparative genomics and phylogenomic investigation of the class Geoglossomycetes provide insights into ecological specialization and systematics.</title>
        <authorList>
            <person name="Melie T."/>
            <person name="Pirro S."/>
            <person name="Miller A.N."/>
            <person name="Quandt A."/>
        </authorList>
    </citation>
    <scope>NUCLEOTIDE SEQUENCE</scope>
    <source>
        <strain evidence="15">CAQ_001_2017</strain>
    </source>
</reference>
<comment type="subcellular location">
    <subcellularLocation>
        <location evidence="12">Endoplasmic reticulum membrane</location>
        <topology evidence="12">Multi-pass membrane protein</topology>
    </subcellularLocation>
    <subcellularLocation>
        <location evidence="2">Microsome membrane</location>
        <topology evidence="2">Multi-pass membrane protein</topology>
    </subcellularLocation>
</comment>
<keyword evidence="8" id="KW-0492">Microsome</keyword>
<evidence type="ECO:0000313" key="16">
    <source>
        <dbReference type="Proteomes" id="UP000750711"/>
    </source>
</evidence>
<dbReference type="GO" id="GO:0004506">
    <property type="term" value="F:squalene monooxygenase activity"/>
    <property type="evidence" value="ECO:0007669"/>
    <property type="project" value="UniProtKB-UniRule"/>
</dbReference>
<keyword evidence="9" id="KW-1133">Transmembrane helix</keyword>
<evidence type="ECO:0000313" key="15">
    <source>
        <dbReference type="EMBL" id="KAH0562825.1"/>
    </source>
</evidence>
<dbReference type="PANTHER" id="PTHR10835">
    <property type="entry name" value="SQUALENE MONOOXYGENASE"/>
    <property type="match status" value="1"/>
</dbReference>
<dbReference type="InterPro" id="IPR013698">
    <property type="entry name" value="Squalene_epoxidase"/>
</dbReference>
<dbReference type="GO" id="GO:0050660">
    <property type="term" value="F:flavin adenine dinucleotide binding"/>
    <property type="evidence" value="ECO:0007669"/>
    <property type="project" value="UniProtKB-UniRule"/>
</dbReference>
<keyword evidence="10 12" id="KW-0560">Oxidoreductase</keyword>
<keyword evidence="11" id="KW-0472">Membrane</keyword>
<keyword evidence="16" id="KW-1185">Reference proteome</keyword>
<evidence type="ECO:0000259" key="14">
    <source>
        <dbReference type="Pfam" id="PF08491"/>
    </source>
</evidence>
<comment type="catalytic activity">
    <reaction evidence="12">
        <text>squalene + reduced [NADPH--hemoprotein reductase] + O2 = (S)-2,3-epoxysqualene + oxidized [NADPH--hemoprotein reductase] + H2O + H(+)</text>
        <dbReference type="Rhea" id="RHEA:25282"/>
        <dbReference type="Rhea" id="RHEA-COMP:11964"/>
        <dbReference type="Rhea" id="RHEA-COMP:11965"/>
        <dbReference type="ChEBI" id="CHEBI:15377"/>
        <dbReference type="ChEBI" id="CHEBI:15378"/>
        <dbReference type="ChEBI" id="CHEBI:15379"/>
        <dbReference type="ChEBI" id="CHEBI:15440"/>
        <dbReference type="ChEBI" id="CHEBI:15441"/>
        <dbReference type="ChEBI" id="CHEBI:57618"/>
        <dbReference type="ChEBI" id="CHEBI:58210"/>
        <dbReference type="EC" id="1.14.14.17"/>
    </reaction>
</comment>
<keyword evidence="5 12" id="KW-0285">Flavoprotein</keyword>
<evidence type="ECO:0000256" key="6">
    <source>
        <dbReference type="ARBA" id="ARBA00022692"/>
    </source>
</evidence>
<name>A0A9P8LEW2_9PEZI</name>
<evidence type="ECO:0000256" key="4">
    <source>
        <dbReference type="ARBA" id="ARBA00012312"/>
    </source>
</evidence>
<evidence type="ECO:0000256" key="11">
    <source>
        <dbReference type="ARBA" id="ARBA00023136"/>
    </source>
</evidence>
<comment type="function">
    <text evidence="12">Catalyzes the stereospecific oxidation of squalene to (S)-2,3-epoxysqualene, and is considered to be a rate-limiting enzyme in steroid biosynthesis.</text>
</comment>
<evidence type="ECO:0000256" key="3">
    <source>
        <dbReference type="ARBA" id="ARBA00008802"/>
    </source>
</evidence>
<protein>
    <recommendedName>
        <fullName evidence="4 12">Squalene monooxygenase</fullName>
        <ecNumber evidence="4 12">1.14.14.17</ecNumber>
    </recommendedName>
</protein>
<dbReference type="GO" id="GO:0006696">
    <property type="term" value="P:ergosterol biosynthetic process"/>
    <property type="evidence" value="ECO:0007669"/>
    <property type="project" value="TreeGrafter"/>
</dbReference>
<feature type="domain" description="Squalene epoxidase" evidence="14">
    <location>
        <begin position="206"/>
        <end position="416"/>
    </location>
</feature>
<organism evidence="15 16">
    <name type="scientific">Trichoglossum hirsutum</name>
    <dbReference type="NCBI Taxonomy" id="265104"/>
    <lineage>
        <taxon>Eukaryota</taxon>
        <taxon>Fungi</taxon>
        <taxon>Dikarya</taxon>
        <taxon>Ascomycota</taxon>
        <taxon>Pezizomycotina</taxon>
        <taxon>Geoglossomycetes</taxon>
        <taxon>Geoglossales</taxon>
        <taxon>Geoglossaceae</taxon>
        <taxon>Trichoglossum</taxon>
    </lineage>
</organism>
<proteinExistence type="inferred from homology"/>